<dbReference type="PANTHER" id="PTHR33393:SF13">
    <property type="entry name" value="PGA BIOSYNTHESIS PROTEIN CAPA"/>
    <property type="match status" value="1"/>
</dbReference>
<dbReference type="CDD" id="cd07381">
    <property type="entry name" value="MPP_CapA"/>
    <property type="match status" value="1"/>
</dbReference>
<organism evidence="4 5">
    <name type="scientific">Oceanobacillus longus</name>
    <dbReference type="NCBI Taxonomy" id="930120"/>
    <lineage>
        <taxon>Bacteria</taxon>
        <taxon>Bacillati</taxon>
        <taxon>Bacillota</taxon>
        <taxon>Bacilli</taxon>
        <taxon>Bacillales</taxon>
        <taxon>Bacillaceae</taxon>
        <taxon>Oceanobacillus</taxon>
    </lineage>
</organism>
<dbReference type="SMART" id="SM00854">
    <property type="entry name" value="PGA_cap"/>
    <property type="match status" value="1"/>
</dbReference>
<name>A0ABV8GZF2_9BACI</name>
<dbReference type="Proteomes" id="UP001595772">
    <property type="component" value="Unassembled WGS sequence"/>
</dbReference>
<dbReference type="InterPro" id="IPR029052">
    <property type="entry name" value="Metallo-depent_PP-like"/>
</dbReference>
<dbReference type="Gene3D" id="3.60.21.10">
    <property type="match status" value="1"/>
</dbReference>
<feature type="domain" description="Capsule synthesis protein CapA" evidence="3">
    <location>
        <begin position="60"/>
        <end position="287"/>
    </location>
</feature>
<evidence type="ECO:0000256" key="1">
    <source>
        <dbReference type="ARBA" id="ARBA00005662"/>
    </source>
</evidence>
<feature type="signal peptide" evidence="2">
    <location>
        <begin position="1"/>
        <end position="22"/>
    </location>
</feature>
<evidence type="ECO:0000256" key="2">
    <source>
        <dbReference type="SAM" id="SignalP"/>
    </source>
</evidence>
<protein>
    <submittedName>
        <fullName evidence="4">CapA family protein</fullName>
    </submittedName>
</protein>
<dbReference type="Pfam" id="PF09587">
    <property type="entry name" value="PGA_cap"/>
    <property type="match status" value="1"/>
</dbReference>
<gene>
    <name evidence="4" type="ORF">ACFOUV_15835</name>
</gene>
<reference evidence="5" key="1">
    <citation type="journal article" date="2019" name="Int. J. Syst. Evol. Microbiol.">
        <title>The Global Catalogue of Microorganisms (GCM) 10K type strain sequencing project: providing services to taxonomists for standard genome sequencing and annotation.</title>
        <authorList>
            <consortium name="The Broad Institute Genomics Platform"/>
            <consortium name="The Broad Institute Genome Sequencing Center for Infectious Disease"/>
            <person name="Wu L."/>
            <person name="Ma J."/>
        </authorList>
    </citation>
    <scope>NUCLEOTIDE SEQUENCE [LARGE SCALE GENOMIC DNA]</scope>
    <source>
        <strain evidence="5">IBRC-M 10703</strain>
    </source>
</reference>
<dbReference type="SUPFAM" id="SSF56300">
    <property type="entry name" value="Metallo-dependent phosphatases"/>
    <property type="match status" value="1"/>
</dbReference>
<feature type="chain" id="PRO_5046752378" evidence="2">
    <location>
        <begin position="23"/>
        <end position="383"/>
    </location>
</feature>
<evidence type="ECO:0000313" key="5">
    <source>
        <dbReference type="Proteomes" id="UP001595772"/>
    </source>
</evidence>
<dbReference type="InterPro" id="IPR019079">
    <property type="entry name" value="Capsule_synth_CapA"/>
</dbReference>
<accession>A0ABV8GZF2</accession>
<dbReference type="RefSeq" id="WP_379497754.1">
    <property type="nucleotide sequence ID" value="NZ_JBHSAO010000011.1"/>
</dbReference>
<sequence length="383" mass="43052">MAKLTVPLLLCFTFLLSNQPFQQPEIQAASTPDPLKENYFATMDLSTIVNQVINYENTVTISAAGDVTIGSDDSFGYDGTFHHEADVSGLDHFGKNVAPIFEADDLTIVNLETTLTTSLNKAEKTFRFAGKPSYTEILSLSSVEAVNLANNHTFDYLEKGYEDTVTNLNTYQIDSFGYDKYFLKKINDITIGALGYNGWNDTSEVRQQMEKDIASLKEQGAQIVIANFHWGDERHYHPNATQQSLGRFAIDAGADLVLGHHPHVVQGIEEYKSKYIVYSLGNFMFGGNRNPDDKDTFIFQQTFHFGFDELTDQKDIKIIPTSISSVTNRNNYQPTPLEGKEAERVLNKIVTLSEEIPENDFAYKDYRMEESIAVFSNGESVEQ</sequence>
<dbReference type="InterPro" id="IPR052169">
    <property type="entry name" value="CW_Biosynth-Accessory"/>
</dbReference>
<comment type="caution">
    <text evidence="4">The sequence shown here is derived from an EMBL/GenBank/DDBJ whole genome shotgun (WGS) entry which is preliminary data.</text>
</comment>
<keyword evidence="5" id="KW-1185">Reference proteome</keyword>
<evidence type="ECO:0000259" key="3">
    <source>
        <dbReference type="SMART" id="SM00854"/>
    </source>
</evidence>
<keyword evidence="2" id="KW-0732">Signal</keyword>
<comment type="similarity">
    <text evidence="1">Belongs to the CapA family.</text>
</comment>
<evidence type="ECO:0000313" key="4">
    <source>
        <dbReference type="EMBL" id="MFC4025267.1"/>
    </source>
</evidence>
<dbReference type="EMBL" id="JBHSAO010000011">
    <property type="protein sequence ID" value="MFC4025267.1"/>
    <property type="molecule type" value="Genomic_DNA"/>
</dbReference>
<dbReference type="PANTHER" id="PTHR33393">
    <property type="entry name" value="POLYGLUTAMINE SYNTHESIS ACCESSORY PROTEIN RV0574C-RELATED"/>
    <property type="match status" value="1"/>
</dbReference>
<proteinExistence type="inferred from homology"/>